<dbReference type="InterPro" id="IPR008271">
    <property type="entry name" value="Ser/Thr_kinase_AS"/>
</dbReference>
<dbReference type="GO" id="GO:0044773">
    <property type="term" value="P:mitotic DNA damage checkpoint signaling"/>
    <property type="evidence" value="ECO:0007669"/>
    <property type="project" value="TreeGrafter"/>
</dbReference>
<organism evidence="4">
    <name type="scientific">Leptosphaeria maculans (strain JN3 / isolate v23.1.3 / race Av1-4-5-6-7-8)</name>
    <name type="common">Blackleg fungus</name>
    <name type="synonym">Phoma lingam</name>
    <dbReference type="NCBI Taxonomy" id="985895"/>
    <lineage>
        <taxon>Eukaryota</taxon>
        <taxon>Fungi</taxon>
        <taxon>Dikarya</taxon>
        <taxon>Ascomycota</taxon>
        <taxon>Pezizomycotina</taxon>
        <taxon>Dothideomycetes</taxon>
        <taxon>Pleosporomycetidae</taxon>
        <taxon>Pleosporales</taxon>
        <taxon>Pleosporineae</taxon>
        <taxon>Leptosphaeriaceae</taxon>
        <taxon>Plenodomus</taxon>
        <taxon>Plenodomus lingam/Leptosphaeria maculans species complex</taxon>
    </lineage>
</organism>
<dbReference type="HOGENOM" id="CLU_041563_1_0_1"/>
<dbReference type="PANTHER" id="PTHR44167:SF18">
    <property type="entry name" value="PROTEIN KINASE DOMAIN-CONTAINING PROTEIN"/>
    <property type="match status" value="1"/>
</dbReference>
<protein>
    <recommendedName>
        <fullName evidence="2">Protein kinase domain-containing protein</fullName>
    </recommendedName>
</protein>
<dbReference type="eggNOG" id="KOG0575">
    <property type="taxonomic scope" value="Eukaryota"/>
</dbReference>
<dbReference type="InterPro" id="IPR000719">
    <property type="entry name" value="Prot_kinase_dom"/>
</dbReference>
<dbReference type="Pfam" id="PF00069">
    <property type="entry name" value="Pkinase"/>
    <property type="match status" value="1"/>
</dbReference>
<dbReference type="PANTHER" id="PTHR44167">
    <property type="entry name" value="OVARIAN-SPECIFIC SERINE/THREONINE-PROTEIN KINASE LOK-RELATED"/>
    <property type="match status" value="1"/>
</dbReference>
<evidence type="ECO:0000313" key="4">
    <source>
        <dbReference type="Proteomes" id="UP000002668"/>
    </source>
</evidence>
<feature type="compositionally biased region" description="Low complexity" evidence="1">
    <location>
        <begin position="335"/>
        <end position="351"/>
    </location>
</feature>
<dbReference type="SMART" id="SM00220">
    <property type="entry name" value="S_TKc"/>
    <property type="match status" value="1"/>
</dbReference>
<name>E4ZVH0_LEPMJ</name>
<keyword evidence="4" id="KW-1185">Reference proteome</keyword>
<dbReference type="OMA" id="AADIWSW"/>
<sequence length="451" mass="50068">MAITTIQMREGKELVGENGQRYLLVQAMGQPNVWIAVDAATQEKLYIVKQPSDDDDMPGWPRFQHEMVMHELFKEHDAIRPQLDRIPPTSHADPPKLVLELLQTTLWDARRKREFSDAELKQVMRQILLGLQEVHQRGLVYADLKMENILLSNFVPSASSSTPSSTSPNPSKPDITAKLGDLGIVMSPMRGTVQPLAYRAPEVYFRQEITPAADIWSWGLIYCQLLEAQASFQNSGLYDELLQGNGTGFVQKELSVRRAIAKDFDLGGVRYYDGCGLEGMGREGGQWEALRRKGVGERAIGFLKWILNPVPGERPTAEQILNSEWLASTFREDATPASTSSSTITPSTTTPAHPPAQKPRKNSEPSLVTKLYNQITNTKRDRSPDSESSSQTREEQRNVRPTPLTDFGAREADAAVNVREQKGVTDRPGTARSSSVDVGTGTFLNYGGLMG</sequence>
<feature type="region of interest" description="Disordered" evidence="1">
    <location>
        <begin position="333"/>
        <end position="412"/>
    </location>
</feature>
<dbReference type="GO" id="GO:0005737">
    <property type="term" value="C:cytoplasm"/>
    <property type="evidence" value="ECO:0007669"/>
    <property type="project" value="TreeGrafter"/>
</dbReference>
<dbReference type="VEuPathDB" id="FungiDB:LEMA_P027480.1"/>
<reference evidence="4" key="1">
    <citation type="journal article" date="2011" name="Nat. Commun.">
        <title>Effector diversification within compartments of the Leptosphaeria maculans genome affected by Repeat-Induced Point mutations.</title>
        <authorList>
            <person name="Rouxel T."/>
            <person name="Grandaubert J."/>
            <person name="Hane J.K."/>
            <person name="Hoede C."/>
            <person name="van de Wouw A.P."/>
            <person name="Couloux A."/>
            <person name="Dominguez V."/>
            <person name="Anthouard V."/>
            <person name="Bally P."/>
            <person name="Bourras S."/>
            <person name="Cozijnsen A.J."/>
            <person name="Ciuffetti L.M."/>
            <person name="Degrave A."/>
            <person name="Dilmaghani A."/>
            <person name="Duret L."/>
            <person name="Fudal I."/>
            <person name="Goodwin S.B."/>
            <person name="Gout L."/>
            <person name="Glaser N."/>
            <person name="Linglin J."/>
            <person name="Kema G.H.J."/>
            <person name="Lapalu N."/>
            <person name="Lawrence C.B."/>
            <person name="May K."/>
            <person name="Meyer M."/>
            <person name="Ollivier B."/>
            <person name="Poulain J."/>
            <person name="Schoch C.L."/>
            <person name="Simon A."/>
            <person name="Spatafora J.W."/>
            <person name="Stachowiak A."/>
            <person name="Turgeon B.G."/>
            <person name="Tyler B.M."/>
            <person name="Vincent D."/>
            <person name="Weissenbach J."/>
            <person name="Amselem J."/>
            <person name="Quesneville H."/>
            <person name="Oliver R.P."/>
            <person name="Wincker P."/>
            <person name="Balesdent M.-H."/>
            <person name="Howlett B.J."/>
        </authorList>
    </citation>
    <scope>NUCLEOTIDE SEQUENCE [LARGE SCALE GENOMIC DNA]</scope>
    <source>
        <strain evidence="4">JN3 / isolate v23.1.3 / race Av1-4-5-6-7-8</strain>
    </source>
</reference>
<evidence type="ECO:0000259" key="2">
    <source>
        <dbReference type="PROSITE" id="PS50011"/>
    </source>
</evidence>
<dbReference type="GO" id="GO:0004674">
    <property type="term" value="F:protein serine/threonine kinase activity"/>
    <property type="evidence" value="ECO:0007669"/>
    <property type="project" value="TreeGrafter"/>
</dbReference>
<dbReference type="GO" id="GO:0005524">
    <property type="term" value="F:ATP binding"/>
    <property type="evidence" value="ECO:0007669"/>
    <property type="project" value="InterPro"/>
</dbReference>
<dbReference type="GeneID" id="13281896"/>
<dbReference type="PROSITE" id="PS50011">
    <property type="entry name" value="PROTEIN_KINASE_DOM"/>
    <property type="match status" value="1"/>
</dbReference>
<evidence type="ECO:0000313" key="3">
    <source>
        <dbReference type="EMBL" id="CBX95596.1"/>
    </source>
</evidence>
<accession>E4ZVH0</accession>
<dbReference type="STRING" id="985895.E4ZVH0"/>
<dbReference type="InterPro" id="IPR011009">
    <property type="entry name" value="Kinase-like_dom_sf"/>
</dbReference>
<dbReference type="Gene3D" id="1.10.510.10">
    <property type="entry name" value="Transferase(Phosphotransferase) domain 1"/>
    <property type="match status" value="1"/>
</dbReference>
<dbReference type="GO" id="GO:0005634">
    <property type="term" value="C:nucleus"/>
    <property type="evidence" value="ECO:0007669"/>
    <property type="project" value="TreeGrafter"/>
</dbReference>
<dbReference type="Proteomes" id="UP000002668">
    <property type="component" value="Genome"/>
</dbReference>
<dbReference type="AlphaFoldDB" id="E4ZVH0"/>
<dbReference type="OrthoDB" id="5979581at2759"/>
<evidence type="ECO:0000256" key="1">
    <source>
        <dbReference type="SAM" id="MobiDB-lite"/>
    </source>
</evidence>
<feature type="domain" description="Protein kinase" evidence="2">
    <location>
        <begin position="22"/>
        <end position="326"/>
    </location>
</feature>
<dbReference type="SUPFAM" id="SSF56112">
    <property type="entry name" value="Protein kinase-like (PK-like)"/>
    <property type="match status" value="1"/>
</dbReference>
<dbReference type="InParanoid" id="E4ZVH0"/>
<gene>
    <name evidence="3" type="ORF">LEMA_P027480.1</name>
</gene>
<dbReference type="EMBL" id="FP929127">
    <property type="protein sequence ID" value="CBX95596.1"/>
    <property type="molecule type" value="Genomic_DNA"/>
</dbReference>
<proteinExistence type="predicted"/>
<dbReference type="PROSITE" id="PS00108">
    <property type="entry name" value="PROTEIN_KINASE_ST"/>
    <property type="match status" value="1"/>
</dbReference>